<dbReference type="Pfam" id="PF09851">
    <property type="entry name" value="SHOCT"/>
    <property type="match status" value="1"/>
</dbReference>
<dbReference type="RefSeq" id="WP_406842992.1">
    <property type="nucleotide sequence ID" value="NZ_CP150845.1"/>
</dbReference>
<protein>
    <submittedName>
        <fullName evidence="3">Superinfection immunity protein</fullName>
    </submittedName>
</protein>
<sequence>MGRIGATELLVIVIPFLALYFLPSFIALSRKKTNRTAIILLNFFLGWTFIGWIAALVWACTTNNEPQTIVVNNNPYPKEESTFDLQKNVFDEKLNSLQKLKDLLDSGVLSQEEFEQQKSKILAS</sequence>
<keyword evidence="4" id="KW-1185">Reference proteome</keyword>
<accession>A0ABZ2UEB1</accession>
<proteinExistence type="predicted"/>
<keyword evidence="1" id="KW-1133">Transmembrane helix</keyword>
<keyword evidence="1" id="KW-0812">Transmembrane</keyword>
<keyword evidence="1" id="KW-0472">Membrane</keyword>
<gene>
    <name evidence="3" type="ORF">AABD74_11790</name>
</gene>
<feature type="transmembrane region" description="Helical" evidence="1">
    <location>
        <begin position="6"/>
        <end position="28"/>
    </location>
</feature>
<dbReference type="InterPro" id="IPR016410">
    <property type="entry name" value="Phage_imm"/>
</dbReference>
<evidence type="ECO:0000256" key="1">
    <source>
        <dbReference type="SAM" id="Phobius"/>
    </source>
</evidence>
<dbReference type="EMBL" id="CP150845">
    <property type="protein sequence ID" value="WYZ17839.1"/>
    <property type="molecule type" value="Genomic_DNA"/>
</dbReference>
<evidence type="ECO:0000259" key="2">
    <source>
        <dbReference type="Pfam" id="PF09851"/>
    </source>
</evidence>
<name>A0ABZ2UEB1_9FLAO</name>
<evidence type="ECO:0000313" key="3">
    <source>
        <dbReference type="EMBL" id="WYZ17839.1"/>
    </source>
</evidence>
<dbReference type="InterPro" id="IPR018649">
    <property type="entry name" value="SHOCT"/>
</dbReference>
<feature type="transmembrane region" description="Helical" evidence="1">
    <location>
        <begin position="40"/>
        <end position="59"/>
    </location>
</feature>
<organism evidence="3 4">
    <name type="scientific">Flavobacterium soyae</name>
    <dbReference type="NCBI Taxonomy" id="2903098"/>
    <lineage>
        <taxon>Bacteria</taxon>
        <taxon>Pseudomonadati</taxon>
        <taxon>Bacteroidota</taxon>
        <taxon>Flavobacteriia</taxon>
        <taxon>Flavobacteriales</taxon>
        <taxon>Flavobacteriaceae</taxon>
        <taxon>Flavobacterium</taxon>
    </lineage>
</organism>
<dbReference type="Proteomes" id="UP001623852">
    <property type="component" value="Chromosome"/>
</dbReference>
<evidence type="ECO:0000313" key="4">
    <source>
        <dbReference type="Proteomes" id="UP001623852"/>
    </source>
</evidence>
<reference evidence="3 4" key="1">
    <citation type="submission" date="2024-03" db="EMBL/GenBank/DDBJ databases">
        <title>Flavobacterium soyae.</title>
        <authorList>
            <person name="Zheng W."/>
        </authorList>
    </citation>
    <scope>NUCLEOTIDE SEQUENCE [LARGE SCALE GENOMIC DNA]</scope>
    <source>
        <strain evidence="3 4">55</strain>
    </source>
</reference>
<feature type="domain" description="SHOCT" evidence="2">
    <location>
        <begin position="97"/>
        <end position="122"/>
    </location>
</feature>
<dbReference type="Pfam" id="PF14373">
    <property type="entry name" value="Imm_superinfect"/>
    <property type="match status" value="1"/>
</dbReference>